<evidence type="ECO:0000259" key="1">
    <source>
        <dbReference type="Pfam" id="PF14613"/>
    </source>
</evidence>
<dbReference type="STRING" id="1314783.A0A165KMW3"/>
<dbReference type="Pfam" id="PF14613">
    <property type="entry name" value="HAM1_C"/>
    <property type="match status" value="1"/>
</dbReference>
<protein>
    <recommendedName>
        <fullName evidence="1">HAM1-like C-terminal domain-containing protein</fullName>
    </recommendedName>
</protein>
<organism evidence="2 3">
    <name type="scientific">Daedalea quercina L-15889</name>
    <dbReference type="NCBI Taxonomy" id="1314783"/>
    <lineage>
        <taxon>Eukaryota</taxon>
        <taxon>Fungi</taxon>
        <taxon>Dikarya</taxon>
        <taxon>Basidiomycota</taxon>
        <taxon>Agaricomycotina</taxon>
        <taxon>Agaricomycetes</taxon>
        <taxon>Polyporales</taxon>
        <taxon>Fomitopsis</taxon>
    </lineage>
</organism>
<dbReference type="Proteomes" id="UP000076727">
    <property type="component" value="Unassembled WGS sequence"/>
</dbReference>
<reference evidence="2 3" key="1">
    <citation type="journal article" date="2016" name="Mol. Biol. Evol.">
        <title>Comparative Genomics of Early-Diverging Mushroom-Forming Fungi Provides Insights into the Origins of Lignocellulose Decay Capabilities.</title>
        <authorList>
            <person name="Nagy L.G."/>
            <person name="Riley R."/>
            <person name="Tritt A."/>
            <person name="Adam C."/>
            <person name="Daum C."/>
            <person name="Floudas D."/>
            <person name="Sun H."/>
            <person name="Yadav J.S."/>
            <person name="Pangilinan J."/>
            <person name="Larsson K.H."/>
            <person name="Matsuura K."/>
            <person name="Barry K."/>
            <person name="Labutti K."/>
            <person name="Kuo R."/>
            <person name="Ohm R.A."/>
            <person name="Bhattacharya S.S."/>
            <person name="Shirouzu T."/>
            <person name="Yoshinaga Y."/>
            <person name="Martin F.M."/>
            <person name="Grigoriev I.V."/>
            <person name="Hibbett D.S."/>
        </authorList>
    </citation>
    <scope>NUCLEOTIDE SEQUENCE [LARGE SCALE GENOMIC DNA]</scope>
    <source>
        <strain evidence="2 3">L-15889</strain>
    </source>
</reference>
<keyword evidence="3" id="KW-1185">Reference proteome</keyword>
<evidence type="ECO:0000313" key="2">
    <source>
        <dbReference type="EMBL" id="KZT63342.1"/>
    </source>
</evidence>
<name>A0A165KMW3_9APHY</name>
<accession>A0A165KMW3</accession>
<dbReference type="InterPro" id="IPR027842">
    <property type="entry name" value="HAM1-like_C"/>
</dbReference>
<gene>
    <name evidence="2" type="ORF">DAEQUDRAFT_815713</name>
</gene>
<feature type="domain" description="HAM1-like C-terminal" evidence="1">
    <location>
        <begin position="39"/>
        <end position="97"/>
    </location>
</feature>
<sequence length="204" mass="22066">MAWMHSAARPKYTLPMRAMERTLRGGFLEVQRVEACISDDVDVKITQSNHSVLVSVLRPIMVGRFHDALRALLEQQVCAALEGVDGLLWDVGKRADVFDDAGHGRGTPGILEGIVKKDGDMHFAIGAEPQVLSGEKRGPKGTLSNSVAQWYDLEGKKDAAAEGAERVKGVAEQASGALAHKPHGLNYFANESRLSRLVAADAMH</sequence>
<evidence type="ECO:0000313" key="3">
    <source>
        <dbReference type="Proteomes" id="UP000076727"/>
    </source>
</evidence>
<dbReference type="EMBL" id="KV429195">
    <property type="protein sequence ID" value="KZT63342.1"/>
    <property type="molecule type" value="Genomic_DNA"/>
</dbReference>
<proteinExistence type="predicted"/>
<dbReference type="AlphaFoldDB" id="A0A165KMW3"/>
<dbReference type="OrthoDB" id="19394at2759"/>